<comment type="caution">
    <text evidence="13">The sequence shown here is derived from an EMBL/GenBank/DDBJ whole genome shotgun (WGS) entry which is preliminary data.</text>
</comment>
<dbReference type="PANTHER" id="PTHR12415">
    <property type="entry name" value="TYROSYL-DNA PHOSPHODIESTERASE 1"/>
    <property type="match status" value="1"/>
</dbReference>
<feature type="compositionally biased region" description="Basic and acidic residues" evidence="12">
    <location>
        <begin position="24"/>
        <end position="44"/>
    </location>
</feature>
<evidence type="ECO:0000256" key="10">
    <source>
        <dbReference type="PIRSR" id="PIRSR610347-2"/>
    </source>
</evidence>
<evidence type="ECO:0008006" key="15">
    <source>
        <dbReference type="Google" id="ProtNLM"/>
    </source>
</evidence>
<evidence type="ECO:0000256" key="1">
    <source>
        <dbReference type="ARBA" id="ARBA00004123"/>
    </source>
</evidence>
<feature type="binding site" evidence="10">
    <location>
        <position position="551"/>
    </location>
    <ligand>
        <name>substrate</name>
    </ligand>
</feature>
<evidence type="ECO:0000256" key="8">
    <source>
        <dbReference type="ARBA" id="ARBA00023242"/>
    </source>
</evidence>
<comment type="similarity">
    <text evidence="2">Belongs to the tyrosyl-DNA phosphodiesterase family.</text>
</comment>
<feature type="binding site" evidence="10">
    <location>
        <position position="226"/>
    </location>
    <ligand>
        <name>substrate</name>
    </ligand>
</feature>
<accession>A0ABD3PP42</accession>
<organism evidence="13 14">
    <name type="scientific">Cyclotella cryptica</name>
    <dbReference type="NCBI Taxonomy" id="29204"/>
    <lineage>
        <taxon>Eukaryota</taxon>
        <taxon>Sar</taxon>
        <taxon>Stramenopiles</taxon>
        <taxon>Ochrophyta</taxon>
        <taxon>Bacillariophyta</taxon>
        <taxon>Coscinodiscophyceae</taxon>
        <taxon>Thalassiosirophycidae</taxon>
        <taxon>Stephanodiscales</taxon>
        <taxon>Stephanodiscaceae</taxon>
        <taxon>Cyclotella</taxon>
    </lineage>
</organism>
<dbReference type="Proteomes" id="UP001516023">
    <property type="component" value="Unassembled WGS sequence"/>
</dbReference>
<dbReference type="GO" id="GO:0004527">
    <property type="term" value="F:exonuclease activity"/>
    <property type="evidence" value="ECO:0007669"/>
    <property type="project" value="UniProtKB-KW"/>
</dbReference>
<dbReference type="EMBL" id="JABMIG020000140">
    <property type="protein sequence ID" value="KAL3789514.1"/>
    <property type="molecule type" value="Genomic_DNA"/>
</dbReference>
<feature type="site" description="Interaction with DNA" evidence="11">
    <location>
        <position position="578"/>
    </location>
</feature>
<sequence>MSSLQSAIYIGSNDDDDSVVDLTDGERTKKAKHDASSSRKENSRPKSCQSDAIIPFRLYDTKISISSSQSAPRPESTKRYFQTLRQTIGFDSPPGTSPTEREFQWLVICNYCIDIHYFLRETLPEILSFKRVVVFYGDAGPDNGRGGMDHWREMLRGSGNTVEFVRFVPSDPPRSVTNPLDMKIPCECHFFGFSNCDRAKIFSCCYCCPIVDPFLITGKDGVHHTKMFLVGYDESRQQANNGGSGCWQSMIRVVVHTANLMQQDIEWKTQGLYSQDFPLKRDNIDVVSSSNQKMQQAETNQPAAGKKRGWPFEDEAPQQFEDDLVSYMESYRYSTRQSWCASQQSTASSTHSQSTLTDKDMSLVNLIRQYDYSSAYVVLIPSVPGKHLISRGDSFGYLKLRKAIRETVCSHHSHSRAIEVSSAKSKPSSQQARSPIICQFSSLGSLSTKWLNDFISSIDAHGSSDVQPENTKSGMSLENKVKIVWPTVEEIRNSIEGYRGGGSVPATSKNVNKDFLLPLYHRWSKRVVSESVGKQNNTDPLGMAKDVPHIKTYMQLSHPANDDPPFIEWLCLTSHNLSKAAWGEVQNSTGFTSKVLFIRHWELGVFFSPGTLVKHVIGADGDCKCGYMRLRPYFGSIVNGAPNHEDDEEGVVNITVPLPYDVINPVKYNDNDVPWTIDGIGKLLPDSFGIVGGFDMHNI</sequence>
<keyword evidence="4" id="KW-0227">DNA damage</keyword>
<dbReference type="Gene3D" id="3.30.870.10">
    <property type="entry name" value="Endonuclease Chain A"/>
    <property type="match status" value="2"/>
</dbReference>
<evidence type="ECO:0000256" key="5">
    <source>
        <dbReference type="ARBA" id="ARBA00022801"/>
    </source>
</evidence>
<dbReference type="GO" id="GO:0006281">
    <property type="term" value="P:DNA repair"/>
    <property type="evidence" value="ECO:0007669"/>
    <property type="project" value="UniProtKB-KW"/>
</dbReference>
<keyword evidence="8" id="KW-0539">Nucleus</keyword>
<feature type="active site" description="Proton donor/acceptor" evidence="9">
    <location>
        <position position="549"/>
    </location>
</feature>
<feature type="active site" description="Nucleophile" evidence="9">
    <location>
        <position position="224"/>
    </location>
</feature>
<reference evidence="13 14" key="1">
    <citation type="journal article" date="2020" name="G3 (Bethesda)">
        <title>Improved Reference Genome for Cyclotella cryptica CCMP332, a Model for Cell Wall Morphogenesis, Salinity Adaptation, and Lipid Production in Diatoms (Bacillariophyta).</title>
        <authorList>
            <person name="Roberts W.R."/>
            <person name="Downey K.M."/>
            <person name="Ruck E.C."/>
            <person name="Traller J.C."/>
            <person name="Alverson A.J."/>
        </authorList>
    </citation>
    <scope>NUCLEOTIDE SEQUENCE [LARGE SCALE GENOMIC DNA]</scope>
    <source>
        <strain evidence="13 14">CCMP332</strain>
    </source>
</reference>
<evidence type="ECO:0000256" key="12">
    <source>
        <dbReference type="SAM" id="MobiDB-lite"/>
    </source>
</evidence>
<evidence type="ECO:0000313" key="13">
    <source>
        <dbReference type="EMBL" id="KAL3789514.1"/>
    </source>
</evidence>
<keyword evidence="7" id="KW-0234">DNA repair</keyword>
<dbReference type="CDD" id="cd09123">
    <property type="entry name" value="PLDc_Tdp1_2"/>
    <property type="match status" value="1"/>
</dbReference>
<evidence type="ECO:0000256" key="9">
    <source>
        <dbReference type="PIRSR" id="PIRSR610347-1"/>
    </source>
</evidence>
<name>A0ABD3PP42_9STRA</name>
<feature type="region of interest" description="Disordered" evidence="12">
    <location>
        <begin position="290"/>
        <end position="311"/>
    </location>
</feature>
<dbReference type="SUPFAM" id="SSF56024">
    <property type="entry name" value="Phospholipase D/nuclease"/>
    <property type="match status" value="2"/>
</dbReference>
<evidence type="ECO:0000313" key="14">
    <source>
        <dbReference type="Proteomes" id="UP001516023"/>
    </source>
</evidence>
<keyword evidence="3" id="KW-0540">Nuclease</keyword>
<dbReference type="GO" id="GO:0005634">
    <property type="term" value="C:nucleus"/>
    <property type="evidence" value="ECO:0007669"/>
    <property type="project" value="UniProtKB-SubCell"/>
</dbReference>
<comment type="subcellular location">
    <subcellularLocation>
        <location evidence="1">Nucleus</location>
    </subcellularLocation>
</comment>
<keyword evidence="14" id="KW-1185">Reference proteome</keyword>
<dbReference type="InterPro" id="IPR010347">
    <property type="entry name" value="Tdp1"/>
</dbReference>
<proteinExistence type="inferred from homology"/>
<dbReference type="PANTHER" id="PTHR12415:SF0">
    <property type="entry name" value="TYROSYL-DNA PHOSPHODIESTERASE 1"/>
    <property type="match status" value="1"/>
</dbReference>
<evidence type="ECO:0000256" key="3">
    <source>
        <dbReference type="ARBA" id="ARBA00022722"/>
    </source>
</evidence>
<evidence type="ECO:0000256" key="7">
    <source>
        <dbReference type="ARBA" id="ARBA00023204"/>
    </source>
</evidence>
<dbReference type="Pfam" id="PF06087">
    <property type="entry name" value="Tyr-DNA_phospho"/>
    <property type="match status" value="1"/>
</dbReference>
<feature type="region of interest" description="Disordered" evidence="12">
    <location>
        <begin position="1"/>
        <end position="47"/>
    </location>
</feature>
<evidence type="ECO:0000256" key="4">
    <source>
        <dbReference type="ARBA" id="ARBA00022763"/>
    </source>
</evidence>
<feature type="compositionally biased region" description="Polar residues" evidence="12">
    <location>
        <begin position="290"/>
        <end position="302"/>
    </location>
</feature>
<evidence type="ECO:0000256" key="11">
    <source>
        <dbReference type="PIRSR" id="PIRSR610347-3"/>
    </source>
</evidence>
<gene>
    <name evidence="13" type="ORF">HJC23_009750</name>
</gene>
<dbReference type="AlphaFoldDB" id="A0ABD3PP42"/>
<evidence type="ECO:0000256" key="6">
    <source>
        <dbReference type="ARBA" id="ARBA00022839"/>
    </source>
</evidence>
<evidence type="ECO:0000256" key="2">
    <source>
        <dbReference type="ARBA" id="ARBA00010205"/>
    </source>
</evidence>
<protein>
    <recommendedName>
        <fullName evidence="15">Tyrosyl-DNA phosphodiesterase</fullName>
    </recommendedName>
</protein>
<keyword evidence="6" id="KW-0269">Exonuclease</keyword>
<keyword evidence="5" id="KW-0378">Hydrolase</keyword>